<dbReference type="EMBL" id="BAABJM010000004">
    <property type="protein sequence ID" value="GAA5061939.1"/>
    <property type="molecule type" value="Genomic_DNA"/>
</dbReference>
<proteinExistence type="predicted"/>
<gene>
    <name evidence="4" type="ORF">GCM10023318_45090</name>
</gene>
<organism evidence="4 5">
    <name type="scientific">Nocardia callitridis</name>
    <dbReference type="NCBI Taxonomy" id="648753"/>
    <lineage>
        <taxon>Bacteria</taxon>
        <taxon>Bacillati</taxon>
        <taxon>Actinomycetota</taxon>
        <taxon>Actinomycetes</taxon>
        <taxon>Mycobacteriales</taxon>
        <taxon>Nocardiaceae</taxon>
        <taxon>Nocardia</taxon>
    </lineage>
</organism>
<evidence type="ECO:0000259" key="3">
    <source>
        <dbReference type="PROSITE" id="PS50995"/>
    </source>
</evidence>
<evidence type="ECO:0000256" key="2">
    <source>
        <dbReference type="SAM" id="MobiDB-lite"/>
    </source>
</evidence>
<dbReference type="SUPFAM" id="SSF46785">
    <property type="entry name" value="Winged helix' DNA-binding domain"/>
    <property type="match status" value="1"/>
</dbReference>
<comment type="subcellular location">
    <subcellularLocation>
        <location evidence="1">Cytoplasm</location>
    </subcellularLocation>
</comment>
<keyword evidence="5" id="KW-1185">Reference proteome</keyword>
<dbReference type="Proteomes" id="UP001500603">
    <property type="component" value="Unassembled WGS sequence"/>
</dbReference>
<dbReference type="Pfam" id="PF01047">
    <property type="entry name" value="MarR"/>
    <property type="match status" value="1"/>
</dbReference>
<evidence type="ECO:0000313" key="4">
    <source>
        <dbReference type="EMBL" id="GAA5061939.1"/>
    </source>
</evidence>
<feature type="region of interest" description="Disordered" evidence="2">
    <location>
        <begin position="1"/>
        <end position="25"/>
    </location>
</feature>
<dbReference type="InterPro" id="IPR000835">
    <property type="entry name" value="HTH_MarR-typ"/>
</dbReference>
<dbReference type="InterPro" id="IPR039422">
    <property type="entry name" value="MarR/SlyA-like"/>
</dbReference>
<comment type="caution">
    <text evidence="4">The sequence shown here is derived from an EMBL/GenBank/DDBJ whole genome shotgun (WGS) entry which is preliminary data.</text>
</comment>
<reference evidence="5" key="1">
    <citation type="journal article" date="2019" name="Int. J. Syst. Evol. Microbiol.">
        <title>The Global Catalogue of Microorganisms (GCM) 10K type strain sequencing project: providing services to taxonomists for standard genome sequencing and annotation.</title>
        <authorList>
            <consortium name="The Broad Institute Genomics Platform"/>
            <consortium name="The Broad Institute Genome Sequencing Center for Infectious Disease"/>
            <person name="Wu L."/>
            <person name="Ma J."/>
        </authorList>
    </citation>
    <scope>NUCLEOTIDE SEQUENCE [LARGE SCALE GENOMIC DNA]</scope>
    <source>
        <strain evidence="5">JCM 18298</strain>
    </source>
</reference>
<dbReference type="RefSeq" id="WP_345497646.1">
    <property type="nucleotide sequence ID" value="NZ_BAABJM010000004.1"/>
</dbReference>
<dbReference type="PANTHER" id="PTHR33164">
    <property type="entry name" value="TRANSCRIPTIONAL REGULATOR, MARR FAMILY"/>
    <property type="match status" value="1"/>
</dbReference>
<evidence type="ECO:0000313" key="5">
    <source>
        <dbReference type="Proteomes" id="UP001500603"/>
    </source>
</evidence>
<dbReference type="Gene3D" id="1.10.10.10">
    <property type="entry name" value="Winged helix-like DNA-binding domain superfamily/Winged helix DNA-binding domain"/>
    <property type="match status" value="1"/>
</dbReference>
<dbReference type="SMART" id="SM00347">
    <property type="entry name" value="HTH_MARR"/>
    <property type="match status" value="1"/>
</dbReference>
<name>A0ABP9KMG1_9NOCA</name>
<dbReference type="PROSITE" id="PS50995">
    <property type="entry name" value="HTH_MARR_2"/>
    <property type="match status" value="1"/>
</dbReference>
<sequence length="175" mass="18923">MSEQTHPGSAVRVDPAPVAGHSSAGEPGPDLLSLASQLCFALYSTSRAMTAAYRPHLDAMGITYPQYLALLALWEQPDMTMKELGAKLSLDYGTVSPLIARLQANGLVDCVRSAKDRRAVRLRATEQGLALRDGARTMVDSVRGSAGYSLESLYALRDQINVLGQRLDEMNADRT</sequence>
<dbReference type="InterPro" id="IPR036390">
    <property type="entry name" value="WH_DNA-bd_sf"/>
</dbReference>
<protein>
    <submittedName>
        <fullName evidence="4">MarR family transcriptional regulator</fullName>
    </submittedName>
</protein>
<evidence type="ECO:0000256" key="1">
    <source>
        <dbReference type="ARBA" id="ARBA00004496"/>
    </source>
</evidence>
<dbReference type="PANTHER" id="PTHR33164:SF5">
    <property type="entry name" value="ORGANIC HYDROPEROXIDE RESISTANCE TRANSCRIPTIONAL REGULATOR"/>
    <property type="match status" value="1"/>
</dbReference>
<feature type="domain" description="HTH marR-type" evidence="3">
    <location>
        <begin position="35"/>
        <end position="172"/>
    </location>
</feature>
<dbReference type="InterPro" id="IPR036388">
    <property type="entry name" value="WH-like_DNA-bd_sf"/>
</dbReference>
<accession>A0ABP9KMG1</accession>